<accession>A0ABR8YVT4</accession>
<dbReference type="PANTHER" id="PTHR46382">
    <property type="entry name" value="PHOSPHATIDATE CYTIDYLYLTRANSFERASE"/>
    <property type="match status" value="1"/>
</dbReference>
<keyword evidence="8" id="KW-1003">Cell membrane</keyword>
<dbReference type="Pfam" id="PF01148">
    <property type="entry name" value="CTP_transf_1"/>
    <property type="match status" value="1"/>
</dbReference>
<evidence type="ECO:0000256" key="6">
    <source>
        <dbReference type="ARBA" id="ARBA00012487"/>
    </source>
</evidence>
<evidence type="ECO:0000256" key="11">
    <source>
        <dbReference type="ARBA" id="ARBA00022692"/>
    </source>
</evidence>
<evidence type="ECO:0000256" key="17">
    <source>
        <dbReference type="ARBA" id="ARBA00023264"/>
    </source>
</evidence>
<evidence type="ECO:0000313" key="20">
    <source>
        <dbReference type="EMBL" id="MBD8048113.1"/>
    </source>
</evidence>
<keyword evidence="10 18" id="KW-0808">Transferase</keyword>
<evidence type="ECO:0000256" key="7">
    <source>
        <dbReference type="ARBA" id="ARBA00019373"/>
    </source>
</evidence>
<feature type="transmembrane region" description="Helical" evidence="19">
    <location>
        <begin position="71"/>
        <end position="90"/>
    </location>
</feature>
<evidence type="ECO:0000256" key="14">
    <source>
        <dbReference type="ARBA" id="ARBA00023098"/>
    </source>
</evidence>
<dbReference type="GO" id="GO:0016779">
    <property type="term" value="F:nucleotidyltransferase activity"/>
    <property type="evidence" value="ECO:0007669"/>
    <property type="project" value="UniProtKB-KW"/>
</dbReference>
<dbReference type="RefSeq" id="WP_191741068.1">
    <property type="nucleotide sequence ID" value="NZ_JACSQB010000112.1"/>
</dbReference>
<evidence type="ECO:0000256" key="19">
    <source>
        <dbReference type="SAM" id="Phobius"/>
    </source>
</evidence>
<comment type="pathway">
    <text evidence="4">Lipid metabolism.</text>
</comment>
<proteinExistence type="inferred from homology"/>
<keyword evidence="16" id="KW-0594">Phospholipid biosynthesis</keyword>
<organism evidence="20 21">
    <name type="scientific">Clostridium faecium</name>
    <dbReference type="NCBI Taxonomy" id="2762223"/>
    <lineage>
        <taxon>Bacteria</taxon>
        <taxon>Bacillati</taxon>
        <taxon>Bacillota</taxon>
        <taxon>Clostridia</taxon>
        <taxon>Eubacteriales</taxon>
        <taxon>Clostridiaceae</taxon>
        <taxon>Clostridium</taxon>
    </lineage>
</organism>
<evidence type="ECO:0000256" key="13">
    <source>
        <dbReference type="ARBA" id="ARBA00022989"/>
    </source>
</evidence>
<dbReference type="Proteomes" id="UP000627166">
    <property type="component" value="Unassembled WGS sequence"/>
</dbReference>
<comment type="pathway">
    <text evidence="3 18">Phospholipid metabolism; CDP-diacylglycerol biosynthesis; CDP-diacylglycerol from sn-glycerol 3-phosphate: step 3/3.</text>
</comment>
<keyword evidence="17" id="KW-1208">Phospholipid metabolism</keyword>
<comment type="catalytic activity">
    <reaction evidence="1 18">
        <text>a 1,2-diacyl-sn-glycero-3-phosphate + CTP + H(+) = a CDP-1,2-diacyl-sn-glycerol + diphosphate</text>
        <dbReference type="Rhea" id="RHEA:16229"/>
        <dbReference type="ChEBI" id="CHEBI:15378"/>
        <dbReference type="ChEBI" id="CHEBI:33019"/>
        <dbReference type="ChEBI" id="CHEBI:37563"/>
        <dbReference type="ChEBI" id="CHEBI:58332"/>
        <dbReference type="ChEBI" id="CHEBI:58608"/>
        <dbReference type="EC" id="2.7.7.41"/>
    </reaction>
</comment>
<dbReference type="PANTHER" id="PTHR46382:SF1">
    <property type="entry name" value="PHOSPHATIDATE CYTIDYLYLTRANSFERASE"/>
    <property type="match status" value="1"/>
</dbReference>
<keyword evidence="14" id="KW-0443">Lipid metabolism</keyword>
<feature type="transmembrane region" description="Helical" evidence="19">
    <location>
        <begin position="102"/>
        <end position="122"/>
    </location>
</feature>
<evidence type="ECO:0000256" key="12">
    <source>
        <dbReference type="ARBA" id="ARBA00022695"/>
    </source>
</evidence>
<evidence type="ECO:0000256" key="18">
    <source>
        <dbReference type="RuleBase" id="RU003938"/>
    </source>
</evidence>
<evidence type="ECO:0000256" key="9">
    <source>
        <dbReference type="ARBA" id="ARBA00022516"/>
    </source>
</evidence>
<evidence type="ECO:0000256" key="15">
    <source>
        <dbReference type="ARBA" id="ARBA00023136"/>
    </source>
</evidence>
<dbReference type="InterPro" id="IPR000374">
    <property type="entry name" value="PC_trans"/>
</dbReference>
<comment type="similarity">
    <text evidence="5 18">Belongs to the CDS family.</text>
</comment>
<evidence type="ECO:0000256" key="2">
    <source>
        <dbReference type="ARBA" id="ARBA00004651"/>
    </source>
</evidence>
<keyword evidence="21" id="KW-1185">Reference proteome</keyword>
<sequence length="265" mass="29528">MDKRYIGAAIIAPSLIIFFIGGIYLKYFVMILALLGLYEFYKTSKQCGIKPIAIAGYALCLIHFITLKSTLNLEIFFYVLIAAVFLLLCVPVIKTDYNFNDVAVTIFGYLYVAVFFGFMVLIENGTYGNYLIWLIFISSWGCDTLAYYSGKYLGKHKLIPKVSPKKTVEGAIGGLLGSIIGCTLYGYIISKYGVNISIYNYVIIGILGGIFGQFGDFVASSIKRYAKVKDYSNLIPGHGGILDRFDSILFVSVIIYYYIAIFMGI</sequence>
<evidence type="ECO:0000256" key="16">
    <source>
        <dbReference type="ARBA" id="ARBA00023209"/>
    </source>
</evidence>
<evidence type="ECO:0000256" key="5">
    <source>
        <dbReference type="ARBA" id="ARBA00010185"/>
    </source>
</evidence>
<gene>
    <name evidence="20" type="ORF">H9637_13885</name>
</gene>
<feature type="transmembrane region" description="Helical" evidence="19">
    <location>
        <begin position="170"/>
        <end position="189"/>
    </location>
</feature>
<evidence type="ECO:0000313" key="21">
    <source>
        <dbReference type="Proteomes" id="UP000627166"/>
    </source>
</evidence>
<evidence type="ECO:0000256" key="4">
    <source>
        <dbReference type="ARBA" id="ARBA00005189"/>
    </source>
</evidence>
<protein>
    <recommendedName>
        <fullName evidence="7 18">Phosphatidate cytidylyltransferase</fullName>
        <ecNumber evidence="6 18">2.7.7.41</ecNumber>
    </recommendedName>
</protein>
<name>A0ABR8YVT4_9CLOT</name>
<dbReference type="PROSITE" id="PS01315">
    <property type="entry name" value="CDS"/>
    <property type="match status" value="1"/>
</dbReference>
<dbReference type="EC" id="2.7.7.41" evidence="6 18"/>
<keyword evidence="12 18" id="KW-0548">Nucleotidyltransferase</keyword>
<comment type="subcellular location">
    <subcellularLocation>
        <location evidence="2">Cell membrane</location>
        <topology evidence="2">Multi-pass membrane protein</topology>
    </subcellularLocation>
</comment>
<keyword evidence="13 19" id="KW-1133">Transmembrane helix</keyword>
<evidence type="ECO:0000256" key="3">
    <source>
        <dbReference type="ARBA" id="ARBA00005119"/>
    </source>
</evidence>
<keyword evidence="11 18" id="KW-0812">Transmembrane</keyword>
<comment type="caution">
    <text evidence="20">The sequence shown here is derived from an EMBL/GenBank/DDBJ whole genome shotgun (WGS) entry which is preliminary data.</text>
</comment>
<keyword evidence="9" id="KW-0444">Lipid biosynthesis</keyword>
<reference evidence="20 21" key="1">
    <citation type="submission" date="2020-08" db="EMBL/GenBank/DDBJ databases">
        <title>A Genomic Blueprint of the Chicken Gut Microbiome.</title>
        <authorList>
            <person name="Gilroy R."/>
            <person name="Ravi A."/>
            <person name="Getino M."/>
            <person name="Pursley I."/>
            <person name="Horton D.L."/>
            <person name="Alikhan N.-F."/>
            <person name="Baker D."/>
            <person name="Gharbi K."/>
            <person name="Hall N."/>
            <person name="Watson M."/>
            <person name="Adriaenssens E.M."/>
            <person name="Foster-Nyarko E."/>
            <person name="Jarju S."/>
            <person name="Secka A."/>
            <person name="Antonio M."/>
            <person name="Oren A."/>
            <person name="Chaudhuri R."/>
            <person name="La Ragione R.M."/>
            <person name="Hildebrand F."/>
            <person name="Pallen M.J."/>
        </authorList>
    </citation>
    <scope>NUCLEOTIDE SEQUENCE [LARGE SCALE GENOMIC DNA]</scope>
    <source>
        <strain evidence="20 21">N37</strain>
    </source>
</reference>
<feature type="transmembrane region" description="Helical" evidence="19">
    <location>
        <begin position="6"/>
        <end position="35"/>
    </location>
</feature>
<feature type="transmembrane region" description="Helical" evidence="19">
    <location>
        <begin position="128"/>
        <end position="149"/>
    </location>
</feature>
<keyword evidence="15 19" id="KW-0472">Membrane</keyword>
<feature type="transmembrane region" description="Helical" evidence="19">
    <location>
        <begin position="241"/>
        <end position="259"/>
    </location>
</feature>
<evidence type="ECO:0000256" key="8">
    <source>
        <dbReference type="ARBA" id="ARBA00022475"/>
    </source>
</evidence>
<evidence type="ECO:0000256" key="1">
    <source>
        <dbReference type="ARBA" id="ARBA00001698"/>
    </source>
</evidence>
<dbReference type="EMBL" id="JACSQB010000112">
    <property type="protein sequence ID" value="MBD8048113.1"/>
    <property type="molecule type" value="Genomic_DNA"/>
</dbReference>
<evidence type="ECO:0000256" key="10">
    <source>
        <dbReference type="ARBA" id="ARBA00022679"/>
    </source>
</evidence>
<feature type="transmembrane region" description="Helical" evidence="19">
    <location>
        <begin position="201"/>
        <end position="220"/>
    </location>
</feature>